<keyword evidence="22" id="KW-1185">Reference proteome</keyword>
<protein>
    <recommendedName>
        <fullName evidence="18">NADPH--cytochrome P450 reductase</fullName>
        <ecNumber evidence="18">1.6.2.4</ecNumber>
    </recommendedName>
</protein>
<dbReference type="PIRSF" id="PIRSF000208">
    <property type="entry name" value="P450R"/>
    <property type="match status" value="1"/>
</dbReference>
<dbReference type="Gene3D" id="2.40.30.10">
    <property type="entry name" value="Translation factors"/>
    <property type="match status" value="1"/>
</dbReference>
<dbReference type="SUPFAM" id="SSF52218">
    <property type="entry name" value="Flavoproteins"/>
    <property type="match status" value="1"/>
</dbReference>
<dbReference type="Gene3D" id="1.20.990.10">
    <property type="entry name" value="NADPH-cytochrome p450 Reductase, Chain A, domain 3"/>
    <property type="match status" value="1"/>
</dbReference>
<evidence type="ECO:0000256" key="9">
    <source>
        <dbReference type="ARBA" id="ARBA00022857"/>
    </source>
</evidence>
<evidence type="ECO:0000256" key="17">
    <source>
        <dbReference type="ARBA" id="ARBA00023221"/>
    </source>
</evidence>
<keyword evidence="16" id="KW-1207">Sterol metabolism</keyword>
<dbReference type="FunFam" id="3.40.50.360:FF:000036">
    <property type="entry name" value="NADPH--cytochrome P450 reductase"/>
    <property type="match status" value="1"/>
</dbReference>
<dbReference type="InterPro" id="IPR008254">
    <property type="entry name" value="Flavodoxin/NO_synth"/>
</dbReference>
<evidence type="ECO:0000256" key="11">
    <source>
        <dbReference type="ARBA" id="ARBA00022989"/>
    </source>
</evidence>
<keyword evidence="9 18" id="KW-0521">NADP</keyword>
<keyword evidence="8" id="KW-0274">FAD</keyword>
<evidence type="ECO:0000256" key="14">
    <source>
        <dbReference type="ARBA" id="ARBA00023098"/>
    </source>
</evidence>
<dbReference type="InterPro" id="IPR001094">
    <property type="entry name" value="Flavdoxin-like"/>
</dbReference>
<dbReference type="STRING" id="1149755.A0A2J6RG57"/>
<evidence type="ECO:0000256" key="3">
    <source>
        <dbReference type="ARBA" id="ARBA00022516"/>
    </source>
</evidence>
<comment type="similarity">
    <text evidence="18">In the C-terminal section; belongs to the flavoprotein pyridine nucleotide cytochrome reductase family.</text>
</comment>
<evidence type="ECO:0000256" key="2">
    <source>
        <dbReference type="ARBA" id="ARBA00001974"/>
    </source>
</evidence>
<name>A0A2J6RG57_HYAVF</name>
<dbReference type="AlphaFoldDB" id="A0A2J6RG57"/>
<accession>A0A2J6RG57</accession>
<dbReference type="Pfam" id="PF00667">
    <property type="entry name" value="FAD_binding_1"/>
    <property type="match status" value="1"/>
</dbReference>
<evidence type="ECO:0000256" key="7">
    <source>
        <dbReference type="ARBA" id="ARBA00022824"/>
    </source>
</evidence>
<proteinExistence type="inferred from homology"/>
<dbReference type="EC" id="1.6.2.4" evidence="18"/>
<comment type="cofactor">
    <cofactor evidence="1">
        <name>FMN</name>
        <dbReference type="ChEBI" id="CHEBI:58210"/>
    </cofactor>
</comment>
<evidence type="ECO:0000256" key="1">
    <source>
        <dbReference type="ARBA" id="ARBA00001917"/>
    </source>
</evidence>
<dbReference type="GO" id="GO:0016126">
    <property type="term" value="P:sterol biosynthetic process"/>
    <property type="evidence" value="ECO:0007669"/>
    <property type="project" value="UniProtKB-KW"/>
</dbReference>
<dbReference type="PANTHER" id="PTHR19384">
    <property type="entry name" value="NITRIC OXIDE SYNTHASE-RELATED"/>
    <property type="match status" value="1"/>
</dbReference>
<dbReference type="EMBL" id="KZ613949">
    <property type="protein sequence ID" value="PMD37493.1"/>
    <property type="molecule type" value="Genomic_DNA"/>
</dbReference>
<evidence type="ECO:0000256" key="10">
    <source>
        <dbReference type="ARBA" id="ARBA00022955"/>
    </source>
</evidence>
<gene>
    <name evidence="21" type="ORF">L207DRAFT_432854</name>
</gene>
<comment type="subcellular location">
    <subcellularLocation>
        <location evidence="18">Endoplasmic reticulum membrane</location>
    </subcellularLocation>
</comment>
<dbReference type="InterPro" id="IPR001709">
    <property type="entry name" value="Flavoprot_Pyr_Nucl_cyt_Rdtase"/>
</dbReference>
<keyword evidence="13" id="KW-0756">Sterol biosynthesis</keyword>
<dbReference type="Pfam" id="PF00258">
    <property type="entry name" value="Flavodoxin_1"/>
    <property type="match status" value="1"/>
</dbReference>
<evidence type="ECO:0000256" key="13">
    <source>
        <dbReference type="ARBA" id="ARBA00023011"/>
    </source>
</evidence>
<feature type="domain" description="FAD-binding FR-type" evidence="20">
    <location>
        <begin position="289"/>
        <end position="552"/>
    </location>
</feature>
<evidence type="ECO:0000259" key="19">
    <source>
        <dbReference type="PROSITE" id="PS50902"/>
    </source>
</evidence>
<evidence type="ECO:0000256" key="5">
    <source>
        <dbReference type="ARBA" id="ARBA00022643"/>
    </source>
</evidence>
<evidence type="ECO:0000256" key="16">
    <source>
        <dbReference type="ARBA" id="ARBA00023166"/>
    </source>
</evidence>
<evidence type="ECO:0000256" key="8">
    <source>
        <dbReference type="ARBA" id="ARBA00022827"/>
    </source>
</evidence>
<keyword evidence="3" id="KW-0444">Lipid biosynthesis</keyword>
<dbReference type="SUPFAM" id="SSF52343">
    <property type="entry name" value="Ferredoxin reductase-like, C-terminal NADP-linked domain"/>
    <property type="match status" value="1"/>
</dbReference>
<feature type="domain" description="Flavodoxin-like" evidence="19">
    <location>
        <begin position="92"/>
        <end position="237"/>
    </location>
</feature>
<evidence type="ECO:0000256" key="18">
    <source>
        <dbReference type="PIRNR" id="PIRNR000208"/>
    </source>
</evidence>
<evidence type="ECO:0000313" key="21">
    <source>
        <dbReference type="EMBL" id="PMD37493.1"/>
    </source>
</evidence>
<dbReference type="PANTHER" id="PTHR19384:SF108">
    <property type="entry name" value="NADPH--CYTOCHROME P450 REDUCTASE"/>
    <property type="match status" value="1"/>
</dbReference>
<dbReference type="InterPro" id="IPR029039">
    <property type="entry name" value="Flavoprotein-like_sf"/>
</dbReference>
<dbReference type="PRINTS" id="PR00371">
    <property type="entry name" value="FPNCR"/>
</dbReference>
<keyword evidence="11" id="KW-1133">Transmembrane helix</keyword>
<comment type="function">
    <text evidence="18">This enzyme is required for electron transfer from NADP to cytochrome P450.</text>
</comment>
<keyword evidence="10" id="KW-0752">Steroid biosynthesis</keyword>
<dbReference type="PROSITE" id="PS51384">
    <property type="entry name" value="FAD_FR"/>
    <property type="match status" value="1"/>
</dbReference>
<dbReference type="InterPro" id="IPR017927">
    <property type="entry name" value="FAD-bd_FR_type"/>
</dbReference>
<evidence type="ECO:0000259" key="20">
    <source>
        <dbReference type="PROSITE" id="PS51384"/>
    </source>
</evidence>
<dbReference type="InterPro" id="IPR023173">
    <property type="entry name" value="NADPH_Cyt_P450_Rdtase_alpha"/>
</dbReference>
<keyword evidence="17" id="KW-0753">Steroid metabolism</keyword>
<dbReference type="PRINTS" id="PR00369">
    <property type="entry name" value="FLAVODOXIN"/>
</dbReference>
<sequence length="708" mass="79575">MASFSLSNTFRVEDILQALSPIKPMSTPDTFALAAIAIGYATYLLKGIAWDKPDAHYYKFFERPHLSKSSANNEKRETRNIAQKLKENGKKLIIFWGSQSGTAEGFANRLGRECHLRFGLEVLVADLSDYDAETIAAITEEELAIFIISTYGEGDPSDNTTGLWNWLQKSKDISLLNLRYVALGLGNSNYKYYNRVIDMIAESLDNSGAKVLMPVGKADDAQGTTEEDFISWKEDLFAMFRHRLGFQEQETRYTPTFSVIKDDSLVPIDLHYGEPSRTRDKVKTVASCSPIRALAVKNSKELLGSSERNCLHLDLDITDNSDLHYKTGDHLGVWPINPNEEIERLLEALGCSKERDEPITIRSLDPDIKVKIPTPTTTIALLRHYLEICAPVSRESILNLRQFAPSPEAKIYLTTLGEDKLAYTDFVSRNYLTIGRILSLASPKAPWTDLPLSYLIETLPNLQPRYYSISSSSVVSPRRPSITVLVSKTPLPNDATQNVLGLTTNYLLALSNSLNNTNRQAQELTYSLTGPSDVLQGGKIFANIRKSKFKLPTLSSCPLIMVSAGTGLAPFLAFLSERKKLVDIGRPVGEMLLFFGCRNLDDDFIYRAELEQFERDFGEKLKIVTAFSREGREKVYVQHKVSEYGEKLLRLLEKGANFYICGRAGMAKEVERTVGEVMKANEGWDDIQLGEWSRSMKGTRKWQEDVWG</sequence>
<dbReference type="InterPro" id="IPR001433">
    <property type="entry name" value="OxRdtase_FAD/NAD-bd"/>
</dbReference>
<dbReference type="PROSITE" id="PS50902">
    <property type="entry name" value="FLAVODOXIN_LIKE"/>
    <property type="match status" value="1"/>
</dbReference>
<dbReference type="InterPro" id="IPR023208">
    <property type="entry name" value="P450R"/>
</dbReference>
<dbReference type="GO" id="GO:0050660">
    <property type="term" value="F:flavin adenine dinucleotide binding"/>
    <property type="evidence" value="ECO:0007669"/>
    <property type="project" value="TreeGrafter"/>
</dbReference>
<dbReference type="OrthoDB" id="1856718at2759"/>
<dbReference type="InterPro" id="IPR003097">
    <property type="entry name" value="CysJ-like_FAD-binding"/>
</dbReference>
<keyword evidence="15 18" id="KW-0472">Membrane</keyword>
<dbReference type="GO" id="GO:0010181">
    <property type="term" value="F:FMN binding"/>
    <property type="evidence" value="ECO:0007669"/>
    <property type="project" value="InterPro"/>
</dbReference>
<evidence type="ECO:0000256" key="6">
    <source>
        <dbReference type="ARBA" id="ARBA00022692"/>
    </source>
</evidence>
<keyword evidence="5" id="KW-0288">FMN</keyword>
<keyword evidence="12 18" id="KW-0560">Oxidoreductase</keyword>
<dbReference type="InterPro" id="IPR017938">
    <property type="entry name" value="Riboflavin_synthase-like_b-brl"/>
</dbReference>
<dbReference type="GO" id="GO:0005789">
    <property type="term" value="C:endoplasmic reticulum membrane"/>
    <property type="evidence" value="ECO:0007669"/>
    <property type="project" value="UniProtKB-SubCell"/>
</dbReference>
<comment type="cofactor">
    <cofactor evidence="2">
        <name>FAD</name>
        <dbReference type="ChEBI" id="CHEBI:57692"/>
    </cofactor>
</comment>
<evidence type="ECO:0000256" key="12">
    <source>
        <dbReference type="ARBA" id="ARBA00023002"/>
    </source>
</evidence>
<dbReference type="Proteomes" id="UP000235786">
    <property type="component" value="Unassembled WGS sequence"/>
</dbReference>
<dbReference type="GO" id="GO:0005829">
    <property type="term" value="C:cytosol"/>
    <property type="evidence" value="ECO:0007669"/>
    <property type="project" value="TreeGrafter"/>
</dbReference>
<keyword evidence="6" id="KW-0812">Transmembrane</keyword>
<comment type="catalytic activity">
    <reaction evidence="18">
        <text>2 oxidized [cytochrome P450] + NADPH = 2 reduced [cytochrome P450] + NADP(+) + H(+)</text>
        <dbReference type="Rhea" id="RHEA:24040"/>
        <dbReference type="Rhea" id="RHEA-COMP:14627"/>
        <dbReference type="Rhea" id="RHEA-COMP:14628"/>
        <dbReference type="ChEBI" id="CHEBI:15378"/>
        <dbReference type="ChEBI" id="CHEBI:55376"/>
        <dbReference type="ChEBI" id="CHEBI:57783"/>
        <dbReference type="ChEBI" id="CHEBI:58349"/>
        <dbReference type="ChEBI" id="CHEBI:60344"/>
        <dbReference type="EC" id="1.6.2.4"/>
    </reaction>
</comment>
<dbReference type="SUPFAM" id="SSF63380">
    <property type="entry name" value="Riboflavin synthase domain-like"/>
    <property type="match status" value="1"/>
</dbReference>
<dbReference type="Pfam" id="PF00175">
    <property type="entry name" value="NAD_binding_1"/>
    <property type="match status" value="1"/>
</dbReference>
<keyword evidence="4" id="KW-0285">Flavoprotein</keyword>
<dbReference type="Gene3D" id="3.40.50.360">
    <property type="match status" value="1"/>
</dbReference>
<dbReference type="InterPro" id="IPR039261">
    <property type="entry name" value="FNR_nucleotide-bd"/>
</dbReference>
<organism evidence="21 22">
    <name type="scientific">Hyaloscypha variabilis (strain UAMH 11265 / GT02V1 / F)</name>
    <name type="common">Meliniomyces variabilis</name>
    <dbReference type="NCBI Taxonomy" id="1149755"/>
    <lineage>
        <taxon>Eukaryota</taxon>
        <taxon>Fungi</taxon>
        <taxon>Dikarya</taxon>
        <taxon>Ascomycota</taxon>
        <taxon>Pezizomycotina</taxon>
        <taxon>Leotiomycetes</taxon>
        <taxon>Helotiales</taxon>
        <taxon>Hyaloscyphaceae</taxon>
        <taxon>Hyaloscypha</taxon>
        <taxon>Hyaloscypha variabilis</taxon>
    </lineage>
</organism>
<evidence type="ECO:0000313" key="22">
    <source>
        <dbReference type="Proteomes" id="UP000235786"/>
    </source>
</evidence>
<reference evidence="21 22" key="1">
    <citation type="submission" date="2016-04" db="EMBL/GenBank/DDBJ databases">
        <title>A degradative enzymes factory behind the ericoid mycorrhizal symbiosis.</title>
        <authorList>
            <consortium name="DOE Joint Genome Institute"/>
            <person name="Martino E."/>
            <person name="Morin E."/>
            <person name="Grelet G."/>
            <person name="Kuo A."/>
            <person name="Kohler A."/>
            <person name="Daghino S."/>
            <person name="Barry K."/>
            <person name="Choi C."/>
            <person name="Cichocki N."/>
            <person name="Clum A."/>
            <person name="Copeland A."/>
            <person name="Hainaut M."/>
            <person name="Haridas S."/>
            <person name="Labutti K."/>
            <person name="Lindquist E."/>
            <person name="Lipzen A."/>
            <person name="Khouja H.-R."/>
            <person name="Murat C."/>
            <person name="Ohm R."/>
            <person name="Olson A."/>
            <person name="Spatafora J."/>
            <person name="Veneault-Fourrey C."/>
            <person name="Henrissat B."/>
            <person name="Grigoriev I."/>
            <person name="Martin F."/>
            <person name="Perotto S."/>
        </authorList>
    </citation>
    <scope>NUCLEOTIDE SEQUENCE [LARGE SCALE GENOMIC DNA]</scope>
    <source>
        <strain evidence="21 22">F</strain>
    </source>
</reference>
<evidence type="ECO:0000256" key="4">
    <source>
        <dbReference type="ARBA" id="ARBA00022630"/>
    </source>
</evidence>
<keyword evidence="14" id="KW-0443">Lipid metabolism</keyword>
<dbReference type="GO" id="GO:0003958">
    <property type="term" value="F:NADPH-hemoprotein reductase activity"/>
    <property type="evidence" value="ECO:0007669"/>
    <property type="project" value="UniProtKB-EC"/>
</dbReference>
<dbReference type="FunFam" id="3.40.50.80:FF:000032">
    <property type="entry name" value="NADPH-dependent diflavin oxidoreductase 1"/>
    <property type="match status" value="1"/>
</dbReference>
<evidence type="ECO:0000256" key="15">
    <source>
        <dbReference type="ARBA" id="ARBA00023136"/>
    </source>
</evidence>
<keyword evidence="7 18" id="KW-0256">Endoplasmic reticulum</keyword>
<dbReference type="Gene3D" id="3.40.50.80">
    <property type="entry name" value="Nucleotide-binding domain of ferredoxin-NADP reductase (FNR) module"/>
    <property type="match status" value="1"/>
</dbReference>